<dbReference type="OrthoDB" id="433474at2759"/>
<proteinExistence type="predicted"/>
<keyword evidence="4" id="KW-1185">Reference proteome</keyword>
<dbReference type="InterPro" id="IPR029058">
    <property type="entry name" value="AB_hydrolase_fold"/>
</dbReference>
<dbReference type="Gene3D" id="3.40.50.1820">
    <property type="entry name" value="alpha/beta hydrolase"/>
    <property type="match status" value="1"/>
</dbReference>
<dbReference type="SUPFAM" id="SSF53474">
    <property type="entry name" value="alpha/beta-Hydrolases"/>
    <property type="match status" value="1"/>
</dbReference>
<dbReference type="Pfam" id="PF07859">
    <property type="entry name" value="Abhydrolase_3"/>
    <property type="match status" value="1"/>
</dbReference>
<dbReference type="InterPro" id="IPR013094">
    <property type="entry name" value="AB_hydrolase_3"/>
</dbReference>
<evidence type="ECO:0000256" key="1">
    <source>
        <dbReference type="ARBA" id="ARBA00022801"/>
    </source>
</evidence>
<sequence length="379" mass="42195">MAAKFGLNPGEKQRLRDTVITTNFKPPGRLGDPNLKFFQEPRAHPKIVETFTAFGIDGSQPNPFAGMRWDDLSSTRQMAQNHATMAKLYDMLPNDLPEDSFEPEVREITTTFKSFDGTERTLYIFRRKDLNREMPAVMYTHGGMTILDAGNKVHSRWCRSLAVQGVVAVAIDFRNAWTPQGNNPFPIGLKDCTSAFQYIVQHKAELGIDKIILHGDNGGANLALATALKAKKEGWVSQIAGVYGLVPYISNAYGWGEARKLKELPSLYECEGYWLYTAMLAGMGYYYSGDEAEHPLAWPYFATVEDCRGLPPHVLSMDELDPLRDEGLAYYRTLLAAGVEVTAQVNLGVVHGSAVLFRKLLPEVHNKAIKDVAAFARSL</sequence>
<dbReference type="GeneID" id="54562194"/>
<reference evidence="3" key="1">
    <citation type="journal article" date="2020" name="Stud. Mycol.">
        <title>101 Dothideomycetes genomes: a test case for predicting lifestyles and emergence of pathogens.</title>
        <authorList>
            <person name="Haridas S."/>
            <person name="Albert R."/>
            <person name="Binder M."/>
            <person name="Bloem J."/>
            <person name="Labutti K."/>
            <person name="Salamov A."/>
            <person name="Andreopoulos B."/>
            <person name="Baker S."/>
            <person name="Barry K."/>
            <person name="Bills G."/>
            <person name="Bluhm B."/>
            <person name="Cannon C."/>
            <person name="Castanera R."/>
            <person name="Culley D."/>
            <person name="Daum C."/>
            <person name="Ezra D."/>
            <person name="Gonzalez J."/>
            <person name="Henrissat B."/>
            <person name="Kuo A."/>
            <person name="Liang C."/>
            <person name="Lipzen A."/>
            <person name="Lutzoni F."/>
            <person name="Magnuson J."/>
            <person name="Mondo S."/>
            <person name="Nolan M."/>
            <person name="Ohm R."/>
            <person name="Pangilinan J."/>
            <person name="Park H.-J."/>
            <person name="Ramirez L."/>
            <person name="Alfaro M."/>
            <person name="Sun H."/>
            <person name="Tritt A."/>
            <person name="Yoshinaga Y."/>
            <person name="Zwiers L.-H."/>
            <person name="Turgeon B."/>
            <person name="Goodwin S."/>
            <person name="Spatafora J."/>
            <person name="Crous P."/>
            <person name="Grigoriev I."/>
        </authorList>
    </citation>
    <scope>NUCLEOTIDE SEQUENCE</scope>
    <source>
        <strain evidence="3">ATCC 36951</strain>
    </source>
</reference>
<dbReference type="InterPro" id="IPR050300">
    <property type="entry name" value="GDXG_lipolytic_enzyme"/>
</dbReference>
<name>A0A6A6C7V7_ZASCE</name>
<evidence type="ECO:0000259" key="2">
    <source>
        <dbReference type="Pfam" id="PF07859"/>
    </source>
</evidence>
<dbReference type="Proteomes" id="UP000799537">
    <property type="component" value="Unassembled WGS sequence"/>
</dbReference>
<dbReference type="PANTHER" id="PTHR48081:SF8">
    <property type="entry name" value="ALPHA_BETA HYDROLASE FOLD-3 DOMAIN-CONTAINING PROTEIN-RELATED"/>
    <property type="match status" value="1"/>
</dbReference>
<dbReference type="RefSeq" id="XP_033662365.1">
    <property type="nucleotide sequence ID" value="XM_033808922.1"/>
</dbReference>
<keyword evidence="1" id="KW-0378">Hydrolase</keyword>
<organism evidence="3 4">
    <name type="scientific">Zasmidium cellare ATCC 36951</name>
    <dbReference type="NCBI Taxonomy" id="1080233"/>
    <lineage>
        <taxon>Eukaryota</taxon>
        <taxon>Fungi</taxon>
        <taxon>Dikarya</taxon>
        <taxon>Ascomycota</taxon>
        <taxon>Pezizomycotina</taxon>
        <taxon>Dothideomycetes</taxon>
        <taxon>Dothideomycetidae</taxon>
        <taxon>Mycosphaerellales</taxon>
        <taxon>Mycosphaerellaceae</taxon>
        <taxon>Zasmidium</taxon>
    </lineage>
</organism>
<evidence type="ECO:0000313" key="4">
    <source>
        <dbReference type="Proteomes" id="UP000799537"/>
    </source>
</evidence>
<accession>A0A6A6C7V7</accession>
<feature type="domain" description="Alpha/beta hydrolase fold-3" evidence="2">
    <location>
        <begin position="137"/>
        <end position="352"/>
    </location>
</feature>
<gene>
    <name evidence="3" type="ORF">M409DRAFT_28205</name>
</gene>
<dbReference type="AlphaFoldDB" id="A0A6A6C7V7"/>
<evidence type="ECO:0000313" key="3">
    <source>
        <dbReference type="EMBL" id="KAF2161476.1"/>
    </source>
</evidence>
<dbReference type="GO" id="GO:0016787">
    <property type="term" value="F:hydrolase activity"/>
    <property type="evidence" value="ECO:0007669"/>
    <property type="project" value="UniProtKB-KW"/>
</dbReference>
<dbReference type="PANTHER" id="PTHR48081">
    <property type="entry name" value="AB HYDROLASE SUPERFAMILY PROTEIN C4A8.06C"/>
    <property type="match status" value="1"/>
</dbReference>
<dbReference type="EMBL" id="ML993619">
    <property type="protein sequence ID" value="KAF2161476.1"/>
    <property type="molecule type" value="Genomic_DNA"/>
</dbReference>
<protein>
    <recommendedName>
        <fullName evidence="2">Alpha/beta hydrolase fold-3 domain-containing protein</fullName>
    </recommendedName>
</protein>